<comment type="similarity">
    <text evidence="1">Belongs to the SIP oxidoreductase family.</text>
</comment>
<evidence type="ECO:0000313" key="3">
    <source>
        <dbReference type="EMBL" id="EPF70079.1"/>
    </source>
</evidence>
<dbReference type="InterPro" id="IPR017938">
    <property type="entry name" value="Riboflavin_synthase-like_b-brl"/>
</dbReference>
<organism evidence="3 4">
    <name type="scientific">Acinetobacter rudis CIP 110305</name>
    <dbReference type="NCBI Taxonomy" id="421052"/>
    <lineage>
        <taxon>Bacteria</taxon>
        <taxon>Pseudomonadati</taxon>
        <taxon>Pseudomonadota</taxon>
        <taxon>Gammaproteobacteria</taxon>
        <taxon>Moraxellales</taxon>
        <taxon>Moraxellaceae</taxon>
        <taxon>Acinetobacter</taxon>
    </lineage>
</organism>
<dbReference type="InterPro" id="IPR013113">
    <property type="entry name" value="SIP_FAD-bd"/>
</dbReference>
<dbReference type="PANTHER" id="PTHR30157">
    <property type="entry name" value="FERRIC REDUCTASE, NADPH-DEPENDENT"/>
    <property type="match status" value="1"/>
</dbReference>
<gene>
    <name evidence="3" type="ORF">F945_03096</name>
</gene>
<dbReference type="Pfam" id="PF04954">
    <property type="entry name" value="SIP"/>
    <property type="match status" value="1"/>
</dbReference>
<sequence>MLKKTHTAVHCHVLSATLITPHMRRLVLGGPEINAWLATPEVHTPAAWVKVFPEGIKGRAYTIREIDLDRSTITLDFVMHGHDQSEDTHSVSAWAKYCQAGDAVQIAGPRNGGFQLAEDTDWLWIGADLTALPAAIRIIESLPAHIQVAGLFIVDSLEDQQEIHNQCKLRTRWRTLAVRPDLLADRNVLIKDIDTLKGNGQVWIAGEARWTQSWKQYWLTQKQLAANKVSSKGYWKLGEIDYRD</sequence>
<dbReference type="HOGENOM" id="CLU_040923_3_0_6"/>
<dbReference type="Proteomes" id="UP000014568">
    <property type="component" value="Unassembled WGS sequence"/>
</dbReference>
<dbReference type="PANTHER" id="PTHR30157:SF0">
    <property type="entry name" value="NADPH-DEPENDENT FERRIC-CHELATE REDUCTASE"/>
    <property type="match status" value="1"/>
</dbReference>
<dbReference type="Pfam" id="PF08021">
    <property type="entry name" value="FAD_binding_9"/>
    <property type="match status" value="1"/>
</dbReference>
<dbReference type="STRING" id="632955.GCA_000829675_02447"/>
<dbReference type="InterPro" id="IPR017927">
    <property type="entry name" value="FAD-bd_FR_type"/>
</dbReference>
<dbReference type="InterPro" id="IPR039261">
    <property type="entry name" value="FNR_nucleotide-bd"/>
</dbReference>
<accession>S3N717</accession>
<name>S3N717_9GAMM</name>
<dbReference type="PROSITE" id="PS51384">
    <property type="entry name" value="FAD_FR"/>
    <property type="match status" value="1"/>
</dbReference>
<proteinExistence type="inferred from homology"/>
<dbReference type="eggNOG" id="COG2375">
    <property type="taxonomic scope" value="Bacteria"/>
</dbReference>
<dbReference type="InterPro" id="IPR007037">
    <property type="entry name" value="SIP_rossman_dom"/>
</dbReference>
<evidence type="ECO:0000313" key="4">
    <source>
        <dbReference type="Proteomes" id="UP000014568"/>
    </source>
</evidence>
<keyword evidence="4" id="KW-1185">Reference proteome</keyword>
<dbReference type="PATRIC" id="fig|421052.3.peg.3025"/>
<reference evidence="3 4" key="1">
    <citation type="submission" date="2013-06" db="EMBL/GenBank/DDBJ databases">
        <title>The Genome Sequence of Acinetobacter rudis CIP 110305.</title>
        <authorList>
            <consortium name="The Broad Institute Genome Sequencing Platform"/>
            <consortium name="The Broad Institute Genome Sequencing Center for Infectious Disease"/>
            <person name="Cerqueira G."/>
            <person name="Feldgarden M."/>
            <person name="Courvalin P."/>
            <person name="Perichon B."/>
            <person name="Grillot-Courvalin C."/>
            <person name="Clermont D."/>
            <person name="Rocha E."/>
            <person name="Yoon E.-J."/>
            <person name="Nemec A."/>
            <person name="Young S.K."/>
            <person name="Zeng Q."/>
            <person name="Gargeya S."/>
            <person name="Fitzgerald M."/>
            <person name="Abouelleil A."/>
            <person name="Alvarado L."/>
            <person name="Berlin A.M."/>
            <person name="Chapman S.B."/>
            <person name="Dewar J."/>
            <person name="Goldberg J."/>
            <person name="Griggs A."/>
            <person name="Gujja S."/>
            <person name="Hansen M."/>
            <person name="Howarth C."/>
            <person name="Imamovic A."/>
            <person name="Larimer J."/>
            <person name="McCowan C."/>
            <person name="Murphy C."/>
            <person name="Pearson M."/>
            <person name="Priest M."/>
            <person name="Roberts A."/>
            <person name="Saif S."/>
            <person name="Shea T."/>
            <person name="Sykes S."/>
            <person name="Wortman J."/>
            <person name="Nusbaum C."/>
            <person name="Birren B."/>
        </authorList>
    </citation>
    <scope>NUCLEOTIDE SEQUENCE [LARGE SCALE GENOMIC DNA]</scope>
    <source>
        <strain evidence="3 4">CIP 110305</strain>
    </source>
</reference>
<dbReference type="SUPFAM" id="SSF63380">
    <property type="entry name" value="Riboflavin synthase domain-like"/>
    <property type="match status" value="1"/>
</dbReference>
<protein>
    <recommendedName>
        <fullName evidence="2">FAD-binding FR-type domain-containing protein</fullName>
    </recommendedName>
</protein>
<evidence type="ECO:0000259" key="2">
    <source>
        <dbReference type="PROSITE" id="PS51384"/>
    </source>
</evidence>
<dbReference type="AlphaFoldDB" id="S3N717"/>
<dbReference type="CDD" id="cd06193">
    <property type="entry name" value="siderophore_interacting"/>
    <property type="match status" value="1"/>
</dbReference>
<dbReference type="Gene3D" id="3.40.50.80">
    <property type="entry name" value="Nucleotide-binding domain of ferredoxin-NADP reductase (FNR) module"/>
    <property type="match status" value="1"/>
</dbReference>
<dbReference type="RefSeq" id="WP_016657465.1">
    <property type="nucleotide sequence ID" value="NZ_KE340355.1"/>
</dbReference>
<dbReference type="InterPro" id="IPR039374">
    <property type="entry name" value="SIP_fam"/>
</dbReference>
<dbReference type="Gene3D" id="2.40.30.10">
    <property type="entry name" value="Translation factors"/>
    <property type="match status" value="1"/>
</dbReference>
<dbReference type="GO" id="GO:0016491">
    <property type="term" value="F:oxidoreductase activity"/>
    <property type="evidence" value="ECO:0007669"/>
    <property type="project" value="InterPro"/>
</dbReference>
<evidence type="ECO:0000256" key="1">
    <source>
        <dbReference type="ARBA" id="ARBA00035644"/>
    </source>
</evidence>
<comment type="caution">
    <text evidence="3">The sequence shown here is derived from an EMBL/GenBank/DDBJ whole genome shotgun (WGS) entry which is preliminary data.</text>
</comment>
<feature type="domain" description="FAD-binding FR-type" evidence="2">
    <location>
        <begin position="6"/>
        <end position="116"/>
    </location>
</feature>
<dbReference type="EMBL" id="ATGI01000038">
    <property type="protein sequence ID" value="EPF70079.1"/>
    <property type="molecule type" value="Genomic_DNA"/>
</dbReference>